<dbReference type="InterPro" id="IPR032867">
    <property type="entry name" value="DYW_dom"/>
</dbReference>
<proteinExistence type="inferred from homology"/>
<dbReference type="Gene3D" id="1.25.40.10">
    <property type="entry name" value="Tetratricopeptide repeat domain"/>
    <property type="match status" value="6"/>
</dbReference>
<dbReference type="Pfam" id="PF13041">
    <property type="entry name" value="PPR_2"/>
    <property type="match status" value="4"/>
</dbReference>
<dbReference type="EMBL" id="JAWXYG010000003">
    <property type="protein sequence ID" value="KAK4278626.1"/>
    <property type="molecule type" value="Genomic_DNA"/>
</dbReference>
<dbReference type="GO" id="GO:0003723">
    <property type="term" value="F:RNA binding"/>
    <property type="evidence" value="ECO:0007669"/>
    <property type="project" value="InterPro"/>
</dbReference>
<reference evidence="5" key="1">
    <citation type="submission" date="2023-10" db="EMBL/GenBank/DDBJ databases">
        <title>Chromosome-level genome of the transformable northern wattle, Acacia crassicarpa.</title>
        <authorList>
            <person name="Massaro I."/>
            <person name="Sinha N.R."/>
            <person name="Poethig S."/>
            <person name="Leichty A.R."/>
        </authorList>
    </citation>
    <scope>NUCLEOTIDE SEQUENCE</scope>
    <source>
        <strain evidence="5">Acra3RX</strain>
        <tissue evidence="5">Leaf</tissue>
    </source>
</reference>
<evidence type="ECO:0000256" key="1">
    <source>
        <dbReference type="ARBA" id="ARBA00006643"/>
    </source>
</evidence>
<comment type="similarity">
    <text evidence="1">Belongs to the PPR family. PCMP-H subfamily.</text>
</comment>
<dbReference type="InterPro" id="IPR046960">
    <property type="entry name" value="PPR_At4g14850-like_plant"/>
</dbReference>
<accession>A0AAE1MWN9</accession>
<dbReference type="PANTHER" id="PTHR47926">
    <property type="entry name" value="PENTATRICOPEPTIDE REPEAT-CONTAINING PROTEIN"/>
    <property type="match status" value="1"/>
</dbReference>
<organism evidence="5 6">
    <name type="scientific">Acacia crassicarpa</name>
    <name type="common">northern wattle</name>
    <dbReference type="NCBI Taxonomy" id="499986"/>
    <lineage>
        <taxon>Eukaryota</taxon>
        <taxon>Viridiplantae</taxon>
        <taxon>Streptophyta</taxon>
        <taxon>Embryophyta</taxon>
        <taxon>Tracheophyta</taxon>
        <taxon>Spermatophyta</taxon>
        <taxon>Magnoliopsida</taxon>
        <taxon>eudicotyledons</taxon>
        <taxon>Gunneridae</taxon>
        <taxon>Pentapetalae</taxon>
        <taxon>rosids</taxon>
        <taxon>fabids</taxon>
        <taxon>Fabales</taxon>
        <taxon>Fabaceae</taxon>
        <taxon>Caesalpinioideae</taxon>
        <taxon>mimosoid clade</taxon>
        <taxon>Acacieae</taxon>
        <taxon>Acacia</taxon>
    </lineage>
</organism>
<evidence type="ECO:0000313" key="6">
    <source>
        <dbReference type="Proteomes" id="UP001293593"/>
    </source>
</evidence>
<evidence type="ECO:0000256" key="3">
    <source>
        <dbReference type="PROSITE-ProRule" id="PRU00708"/>
    </source>
</evidence>
<dbReference type="Pfam" id="PF20430">
    <property type="entry name" value="Eplus_motif"/>
    <property type="match status" value="1"/>
</dbReference>
<feature type="repeat" description="PPR" evidence="3">
    <location>
        <begin position="172"/>
        <end position="206"/>
    </location>
</feature>
<gene>
    <name evidence="5" type="ORF">QN277_016449</name>
</gene>
<keyword evidence="2" id="KW-0677">Repeat</keyword>
<dbReference type="GO" id="GO:0008270">
    <property type="term" value="F:zinc ion binding"/>
    <property type="evidence" value="ECO:0007669"/>
    <property type="project" value="InterPro"/>
</dbReference>
<dbReference type="FunFam" id="1.25.40.10:FF:002102">
    <property type="entry name" value="Pentatricopeptide repeat-containing protein103"/>
    <property type="match status" value="1"/>
</dbReference>
<sequence>MATVLDSNSFTRFSSSYRFILSPSLFHNFFHCPLKPPQRPLTSLLHSTTTTLFTPLFKDSKSHHAHHSSASPIYVLPPSPQTYVSDSNPSSLSEASRDGDFSAALDSFVYGLFNLLRLSARHSDIELARAVHASVVKLEEDTYLGNALIVAYLKLGLFSDAYNVFLDLSSPDVVSYTALISGFSKSNREDTALELFLHMRNSGIEPNEYSFVAILTACIRIMHLDLGLQIHNLAIKMGFLDSAFVANALMGLYSNCGYYDVVFKLFGEMRERDIASWNTVIAAAVKESMHDAALQLFRDMQATDAFKIDYFTLSTLLTACVESVAVMEGKQVHAHAIKAGFESNLSVGNTLVGFYTKCGTVDDVVSLFERMTVRDVITWTEMVTAYMEFGLVDSALRIFGEMPEKNPVSYNALLSGFCQNGEGLKALQLFLKLVEHRVELTDFSLTSIISACSLLADYRVSKQIHGFVLKFGFGPNVCIEAALLDMYTRCGRMEDAKKMFCRWQLKEGRSVAWTSMLCGYARNGQPDEGILLIQHSQLEGTMIMDEIAFSSMLGLCGVIGCHELGKQIHCHVIKLGFEFDVGVGNAVISMYFKCWNVDDAIKMFHNMPKTDIVSWNALITGHILHRLGDRALEIWSNMQKEGIRPDEITFVLVISAYRLSNLNLVDDCRDLFHSMRTVYGIEPTSEHYAAFISVLGYWGLLEEAEEIINKMPFEPTASVWRTLLDSCRLHKNTIIGKRVAKQIISLEPKDPSTYVLIANLYSASGRWHCSEEIRENMREDGFRKHPAQSWIISQKNMHSFYARDRSHPQAKDIYRGLEILIMECMKVGYVPDTSFVLHEVEEFQKKEFLFHHSAKLAATYGLLTSKHGKPVRIVKNILLCGDCHTFLKFVSIVTKRDIFLRDSSGFHYFSGGLCSCKDYW</sequence>
<dbReference type="GO" id="GO:0009451">
    <property type="term" value="P:RNA modification"/>
    <property type="evidence" value="ECO:0007669"/>
    <property type="project" value="InterPro"/>
</dbReference>
<feature type="domain" description="DYW" evidence="4">
    <location>
        <begin position="828"/>
        <end position="920"/>
    </location>
</feature>
<dbReference type="InterPro" id="IPR046849">
    <property type="entry name" value="E2_motif"/>
</dbReference>
<dbReference type="PANTHER" id="PTHR47926:SF512">
    <property type="entry name" value="REPEAT (PPR) SUPERFAMILY PROTEIN, PUTATIVE-RELATED"/>
    <property type="match status" value="1"/>
</dbReference>
<evidence type="ECO:0000256" key="2">
    <source>
        <dbReference type="ARBA" id="ARBA00022737"/>
    </source>
</evidence>
<dbReference type="Proteomes" id="UP001293593">
    <property type="component" value="Unassembled WGS sequence"/>
</dbReference>
<dbReference type="Pfam" id="PF20431">
    <property type="entry name" value="E_motif"/>
    <property type="match status" value="1"/>
</dbReference>
<name>A0AAE1MWN9_9FABA</name>
<dbReference type="PROSITE" id="PS51375">
    <property type="entry name" value="PPR"/>
    <property type="match status" value="6"/>
</dbReference>
<dbReference type="Pfam" id="PF14432">
    <property type="entry name" value="DYW_deaminase"/>
    <property type="match status" value="1"/>
</dbReference>
<comment type="caution">
    <text evidence="5">The sequence shown here is derived from an EMBL/GenBank/DDBJ whole genome shotgun (WGS) entry which is preliminary data.</text>
</comment>
<dbReference type="FunFam" id="1.25.40.10:FF:000851">
    <property type="entry name" value="Pentatricopeptide repeat-containing protein103"/>
    <property type="match status" value="1"/>
</dbReference>
<dbReference type="InterPro" id="IPR046848">
    <property type="entry name" value="E_motif"/>
</dbReference>
<evidence type="ECO:0000313" key="5">
    <source>
        <dbReference type="EMBL" id="KAK4278626.1"/>
    </source>
</evidence>
<protein>
    <recommendedName>
        <fullName evidence="4">DYW domain-containing protein</fullName>
    </recommendedName>
</protein>
<dbReference type="InterPro" id="IPR002885">
    <property type="entry name" value="PPR_rpt"/>
</dbReference>
<keyword evidence="6" id="KW-1185">Reference proteome</keyword>
<dbReference type="FunFam" id="1.25.40.10:FF:000679">
    <property type="entry name" value="Pentatricopeptide repeat-containing protein At5g03800"/>
    <property type="match status" value="1"/>
</dbReference>
<dbReference type="NCBIfam" id="TIGR00756">
    <property type="entry name" value="PPR"/>
    <property type="match status" value="4"/>
</dbReference>
<feature type="repeat" description="PPR" evidence="3">
    <location>
        <begin position="406"/>
        <end position="440"/>
    </location>
</feature>
<feature type="repeat" description="PPR" evidence="3">
    <location>
        <begin position="611"/>
        <end position="645"/>
    </location>
</feature>
<feature type="repeat" description="PPR" evidence="3">
    <location>
        <begin position="375"/>
        <end position="405"/>
    </location>
</feature>
<dbReference type="InterPro" id="IPR011990">
    <property type="entry name" value="TPR-like_helical_dom_sf"/>
</dbReference>
<evidence type="ECO:0000259" key="4">
    <source>
        <dbReference type="Pfam" id="PF14432"/>
    </source>
</evidence>
<dbReference type="Pfam" id="PF01535">
    <property type="entry name" value="PPR"/>
    <property type="match status" value="6"/>
</dbReference>
<dbReference type="AlphaFoldDB" id="A0AAE1MWN9"/>
<feature type="repeat" description="PPR" evidence="3">
    <location>
        <begin position="273"/>
        <end position="307"/>
    </location>
</feature>
<feature type="repeat" description="PPR" evidence="3">
    <location>
        <begin position="750"/>
        <end position="784"/>
    </location>
</feature>